<dbReference type="AlphaFoldDB" id="A0A0F9R6N5"/>
<dbReference type="PANTHER" id="PTHR13696:SF99">
    <property type="entry name" value="COBYRINIC ACID AC-DIAMIDE SYNTHASE"/>
    <property type="match status" value="1"/>
</dbReference>
<name>A0A0F9R6N5_9ZZZZ</name>
<reference evidence="2" key="1">
    <citation type="journal article" date="2015" name="Nature">
        <title>Complex archaea that bridge the gap between prokaryotes and eukaryotes.</title>
        <authorList>
            <person name="Spang A."/>
            <person name="Saw J.H."/>
            <person name="Jorgensen S.L."/>
            <person name="Zaremba-Niedzwiedzka K."/>
            <person name="Martijn J."/>
            <person name="Lind A.E."/>
            <person name="van Eijk R."/>
            <person name="Schleper C."/>
            <person name="Guy L."/>
            <person name="Ettema T.J."/>
        </authorList>
    </citation>
    <scope>NUCLEOTIDE SEQUENCE</scope>
</reference>
<dbReference type="InterPro" id="IPR025669">
    <property type="entry name" value="AAA_dom"/>
</dbReference>
<gene>
    <name evidence="2" type="ORF">LCGC14_0633200</name>
</gene>
<sequence length="275" mass="30140">MTTPIVAFANHKGGTGKSTITLQTAYYLAQRAGIPDGKRILVVDFDPQGNTSTRLTRMDDLSDLGGTRTAELFNPDLAEVVPVATQSGADLIYSLKNDLELDDIELEDLSVFQHPQKHIRKLAASGKYAAILLDCPPARSRKLIAALTSATNIIVPVEVSGFARDGLEGLIRSVEIARQVNEDIEISGVVINKYSSRSDRHRREKGRLKEALGDLLMDERLSFRTPIDEANCEAIPIWSMSKGSARTAAKEVKLVCEEIIARTGIQLAKKVSKKR</sequence>
<feature type="domain" description="AAA" evidence="1">
    <location>
        <begin position="5"/>
        <end position="186"/>
    </location>
</feature>
<dbReference type="InterPro" id="IPR027417">
    <property type="entry name" value="P-loop_NTPase"/>
</dbReference>
<dbReference type="Gene3D" id="3.40.50.300">
    <property type="entry name" value="P-loop containing nucleotide triphosphate hydrolases"/>
    <property type="match status" value="1"/>
</dbReference>
<dbReference type="EMBL" id="LAZR01001115">
    <property type="protein sequence ID" value="KKN50399.1"/>
    <property type="molecule type" value="Genomic_DNA"/>
</dbReference>
<dbReference type="SUPFAM" id="SSF52540">
    <property type="entry name" value="P-loop containing nucleoside triphosphate hydrolases"/>
    <property type="match status" value="1"/>
</dbReference>
<evidence type="ECO:0000313" key="2">
    <source>
        <dbReference type="EMBL" id="KKN50399.1"/>
    </source>
</evidence>
<proteinExistence type="predicted"/>
<dbReference type="PANTHER" id="PTHR13696">
    <property type="entry name" value="P-LOOP CONTAINING NUCLEOSIDE TRIPHOSPHATE HYDROLASE"/>
    <property type="match status" value="1"/>
</dbReference>
<organism evidence="2">
    <name type="scientific">marine sediment metagenome</name>
    <dbReference type="NCBI Taxonomy" id="412755"/>
    <lineage>
        <taxon>unclassified sequences</taxon>
        <taxon>metagenomes</taxon>
        <taxon>ecological metagenomes</taxon>
    </lineage>
</organism>
<evidence type="ECO:0000259" key="1">
    <source>
        <dbReference type="Pfam" id="PF13614"/>
    </source>
</evidence>
<dbReference type="InterPro" id="IPR050678">
    <property type="entry name" value="DNA_Partitioning_ATPase"/>
</dbReference>
<comment type="caution">
    <text evidence="2">The sequence shown here is derived from an EMBL/GenBank/DDBJ whole genome shotgun (WGS) entry which is preliminary data.</text>
</comment>
<accession>A0A0F9R6N5</accession>
<protein>
    <recommendedName>
        <fullName evidence="1">AAA domain-containing protein</fullName>
    </recommendedName>
</protein>
<dbReference type="CDD" id="cd02042">
    <property type="entry name" value="ParAB_family"/>
    <property type="match status" value="1"/>
</dbReference>
<dbReference type="Pfam" id="PF13614">
    <property type="entry name" value="AAA_31"/>
    <property type="match status" value="1"/>
</dbReference>